<organism evidence="2">
    <name type="scientific">Leptosphaeria maculans (strain JN3 / isolate v23.1.3 / race Av1-4-5-6-7-8)</name>
    <name type="common">Blackleg fungus</name>
    <name type="synonym">Phoma lingam</name>
    <dbReference type="NCBI Taxonomy" id="985895"/>
    <lineage>
        <taxon>Eukaryota</taxon>
        <taxon>Fungi</taxon>
        <taxon>Dikarya</taxon>
        <taxon>Ascomycota</taxon>
        <taxon>Pezizomycotina</taxon>
        <taxon>Dothideomycetes</taxon>
        <taxon>Pleosporomycetidae</taxon>
        <taxon>Pleosporales</taxon>
        <taxon>Pleosporineae</taxon>
        <taxon>Leptosphaeriaceae</taxon>
        <taxon>Plenodomus</taxon>
        <taxon>Plenodomus lingam/Leptosphaeria maculans species complex</taxon>
    </lineage>
</organism>
<dbReference type="EMBL" id="FP929134">
    <property type="protein sequence ID" value="CBX98850.1"/>
    <property type="molecule type" value="Genomic_DNA"/>
</dbReference>
<proteinExistence type="predicted"/>
<sequence length="644" mass="72605">MLQTSTIENRMPLSPINDLPEELLESILKIVKETEYPTLFWNSLRTCQKWHRVGLGLYQGLGFATTVVIESDMRRNKVQYDNGNLMGQLETSLDLEIPSKLYLSLLKSLTIEIQHRRNTSLFTMPRNTEFLKSLEDIFAQTSRLTTFSIHFSDGWDYPNLDVPAVPQSWLARIIGVLPDSVIHLEIDSAGTDVSYDPELHVKQREHLCYQVGKIITRLGHLRLRTGHVCSAMFGASFDGSQHNMVGCGSQKTSKDKQEALGKLISQWHMRALTIWIPWGLAFTLDTPFSRACAALLDPNLRNPTVILIVEQKDVYCPKRSTITIPSFPVNSKFIWQPHSNVPLSLRNALSDFRFATICGYTDANRRLASMNPTLCSRTRPEMRPCKECAKIRDAPTRHFVSSDTFYPPPEPDTTTSYPYIAIQTVENILSWTTNTHSSYRYPLSQADEPGKSFWRGADRWSCQLPGCGARSKSMVHLRGHQIYKHVNYTSFGELRCPSTGCDWIGGINGKDGAEYEAHVMEHHLEPCTLIIFATMVQRICSVFERFEKQDVCDSALYTDALRMCCSIHFSLGPAQVERFHCSIPIPISLCTNGWMTLRQSPTVCPAPQSNIDNTTSPYSTLSPQYLVGSISLATLCTGRWAAAG</sequence>
<reference evidence="2" key="1">
    <citation type="journal article" date="2011" name="Nat. Commun.">
        <title>Effector diversification within compartments of the Leptosphaeria maculans genome affected by Repeat-Induced Point mutations.</title>
        <authorList>
            <person name="Rouxel T."/>
            <person name="Grandaubert J."/>
            <person name="Hane J.K."/>
            <person name="Hoede C."/>
            <person name="van de Wouw A.P."/>
            <person name="Couloux A."/>
            <person name="Dominguez V."/>
            <person name="Anthouard V."/>
            <person name="Bally P."/>
            <person name="Bourras S."/>
            <person name="Cozijnsen A.J."/>
            <person name="Ciuffetti L.M."/>
            <person name="Degrave A."/>
            <person name="Dilmaghani A."/>
            <person name="Duret L."/>
            <person name="Fudal I."/>
            <person name="Goodwin S.B."/>
            <person name="Gout L."/>
            <person name="Glaser N."/>
            <person name="Linglin J."/>
            <person name="Kema G.H.J."/>
            <person name="Lapalu N."/>
            <person name="Lawrence C.B."/>
            <person name="May K."/>
            <person name="Meyer M."/>
            <person name="Ollivier B."/>
            <person name="Poulain J."/>
            <person name="Schoch C.L."/>
            <person name="Simon A."/>
            <person name="Spatafora J.W."/>
            <person name="Stachowiak A."/>
            <person name="Turgeon B.G."/>
            <person name="Tyler B.M."/>
            <person name="Vincent D."/>
            <person name="Weissenbach J."/>
            <person name="Amselem J."/>
            <person name="Quesneville H."/>
            <person name="Oliver R.P."/>
            <person name="Wincker P."/>
            <person name="Balesdent M.-H."/>
            <person name="Howlett B.J."/>
        </authorList>
    </citation>
    <scope>NUCLEOTIDE SEQUENCE [LARGE SCALE GENOMIC DNA]</scope>
    <source>
        <strain evidence="2">JN3 / isolate v23.1.3 / race Av1-4-5-6-7-8</strain>
    </source>
</reference>
<accession>E5A5F2</accession>
<dbReference type="OrthoDB" id="4192220at2759"/>
<name>E5A5F2_LEPMJ</name>
<dbReference type="Proteomes" id="UP000002668">
    <property type="component" value="Genome"/>
</dbReference>
<protein>
    <submittedName>
        <fullName evidence="1">Predicted protein</fullName>
    </submittedName>
</protein>
<dbReference type="HOGENOM" id="CLU_425169_0_0_1"/>
<dbReference type="AlphaFoldDB" id="E5A5F2"/>
<dbReference type="InParanoid" id="E5A5F2"/>
<dbReference type="VEuPathDB" id="FungiDB:LEMA_P080890.1"/>
<evidence type="ECO:0000313" key="1">
    <source>
        <dbReference type="EMBL" id="CBX98850.1"/>
    </source>
</evidence>
<gene>
    <name evidence="1" type="ORF">LEMA_P080890.1</name>
</gene>
<dbReference type="GeneID" id="13282332"/>
<keyword evidence="2" id="KW-1185">Reference proteome</keyword>
<evidence type="ECO:0000313" key="2">
    <source>
        <dbReference type="Proteomes" id="UP000002668"/>
    </source>
</evidence>